<reference evidence="3" key="1">
    <citation type="journal article" date="2013" name="PLoS Genet.">
        <title>The genome of Spraguea lophii and the basis of host-microsporidian interactions.</title>
        <authorList>
            <person name="Campbell S.E."/>
            <person name="Williams T.A."/>
            <person name="Yousuf A."/>
            <person name="Soanes D.M."/>
            <person name="Paszkiewicz K.H."/>
            <person name="Williams B.A.P."/>
        </authorList>
    </citation>
    <scope>NUCLEOTIDE SEQUENCE [LARGE SCALE GENOMIC DNA]</scope>
    <source>
        <strain evidence="3">42_110</strain>
    </source>
</reference>
<feature type="transmembrane region" description="Helical" evidence="1">
    <location>
        <begin position="20"/>
        <end position="37"/>
    </location>
</feature>
<comment type="caution">
    <text evidence="2">The sequence shown here is derived from an EMBL/GenBank/DDBJ whole genome shotgun (WGS) entry which is preliminary data.</text>
</comment>
<feature type="transmembrane region" description="Helical" evidence="1">
    <location>
        <begin position="102"/>
        <end position="122"/>
    </location>
</feature>
<gene>
    <name evidence="2" type="ORF">SLOPH_1176</name>
</gene>
<keyword evidence="3" id="KW-1185">Reference proteome</keyword>
<accession>S7W6G0</accession>
<dbReference type="AlphaFoldDB" id="S7W6G0"/>
<keyword evidence="1" id="KW-0812">Transmembrane</keyword>
<dbReference type="HOGENOM" id="CLU_1987014_0_0_1"/>
<feature type="non-terminal residue" evidence="2">
    <location>
        <position position="1"/>
    </location>
</feature>
<dbReference type="VEuPathDB" id="MicrosporidiaDB:SLOPH_1176"/>
<dbReference type="InParanoid" id="S7W6G0"/>
<evidence type="ECO:0000313" key="2">
    <source>
        <dbReference type="EMBL" id="EPR78400.1"/>
    </source>
</evidence>
<keyword evidence="1" id="KW-0472">Membrane</keyword>
<evidence type="ECO:0000256" key="1">
    <source>
        <dbReference type="SAM" id="Phobius"/>
    </source>
</evidence>
<protein>
    <submittedName>
        <fullName evidence="2">Uncharacterized protein</fullName>
    </submittedName>
</protein>
<organism evidence="2 3">
    <name type="scientific">Spraguea lophii (strain 42_110)</name>
    <name type="common">Microsporidian parasite</name>
    <dbReference type="NCBI Taxonomy" id="1358809"/>
    <lineage>
        <taxon>Eukaryota</taxon>
        <taxon>Fungi</taxon>
        <taxon>Fungi incertae sedis</taxon>
        <taxon>Microsporidia</taxon>
        <taxon>Spragueidae</taxon>
        <taxon>Spraguea</taxon>
    </lineage>
</organism>
<dbReference type="Proteomes" id="UP000014978">
    <property type="component" value="Unassembled WGS sequence"/>
</dbReference>
<keyword evidence="1" id="KW-1133">Transmembrane helix</keyword>
<proteinExistence type="predicted"/>
<name>S7W6G0_SPRLO</name>
<sequence length="126" mass="15662">FVTFISSCILIRKSININKWHIYITNLIHIPIIYNFTFCSKFKYFSAELLYLFETFLLIFIWFIMLLLNISCCMVQIKMFYLYHKAYQFLIPNWLFSIHDRIYYVFWLLQNNLFLLYIYIFLNKLL</sequence>
<feature type="transmembrane region" description="Helical" evidence="1">
    <location>
        <begin position="49"/>
        <end position="82"/>
    </location>
</feature>
<evidence type="ECO:0000313" key="3">
    <source>
        <dbReference type="Proteomes" id="UP000014978"/>
    </source>
</evidence>
<dbReference type="EMBL" id="ATCN01000814">
    <property type="protein sequence ID" value="EPR78400.1"/>
    <property type="molecule type" value="Genomic_DNA"/>
</dbReference>